<dbReference type="GO" id="GO:0000235">
    <property type="term" value="C:astral microtubule"/>
    <property type="evidence" value="ECO:0007669"/>
    <property type="project" value="TreeGrafter"/>
</dbReference>
<reference evidence="2" key="1">
    <citation type="journal article" date="2012" name="PLoS Negl. Trop. Dis.">
        <title>A systematically improved high quality genome and transcriptome of the human blood fluke Schistosoma mansoni.</title>
        <authorList>
            <person name="Protasio A.V."/>
            <person name="Tsai I.J."/>
            <person name="Babbage A."/>
            <person name="Nichol S."/>
            <person name="Hunt M."/>
            <person name="Aslett M.A."/>
            <person name="De Silva N."/>
            <person name="Velarde G.S."/>
            <person name="Anderson T.J."/>
            <person name="Clark R.C."/>
            <person name="Davidson C."/>
            <person name="Dillon G.P."/>
            <person name="Holroyd N.E."/>
            <person name="LoVerde P.T."/>
            <person name="Lloyd C."/>
            <person name="McQuillan J."/>
            <person name="Oliveira G."/>
            <person name="Otto T.D."/>
            <person name="Parker-Manuel S.J."/>
            <person name="Quail M.A."/>
            <person name="Wilson R.A."/>
            <person name="Zerlotini A."/>
            <person name="Dunne D.W."/>
            <person name="Berriman M."/>
        </authorList>
    </citation>
    <scope>NUCLEOTIDE SEQUENCE [LARGE SCALE GENOMIC DNA]</scope>
    <source>
        <strain evidence="2">Puerto Rican</strain>
    </source>
</reference>
<accession>A0A3Q0KPV0</accession>
<dbReference type="AlphaFoldDB" id="A0A3Q0KPV0"/>
<reference evidence="3" key="2">
    <citation type="submission" date="2018-12" db="UniProtKB">
        <authorList>
            <consortium name="WormBaseParasite"/>
        </authorList>
    </citation>
    <scope>IDENTIFICATION</scope>
    <source>
        <strain evidence="3">Puerto Rican</strain>
    </source>
</reference>
<proteinExistence type="predicted"/>
<dbReference type="GO" id="GO:0008017">
    <property type="term" value="F:microtubule binding"/>
    <property type="evidence" value="ECO:0007669"/>
    <property type="project" value="TreeGrafter"/>
</dbReference>
<sequence>MPFSPLELLDEDYSELFPATAEKKNEKINRREAKNHQHEDNVPQIHMTDKLFPENWSYKEGSNNSSMVVRTTSEYRNEQLSSPESEAPKIQLESPHTDWERNSTERIMENIYTHKNESKTCENNQITDDEHLNAECSGTENNGKKLSEENRKLNSNTQGKLFHQTNETSVAPTSMNSVKDSSLTCIEITERENDNARPSDEIEPVIKPTIRTRRHILSSNLPTTCDITLTDQNNQSLVNTVVITSKEQQNIINNDNNNNNNNNTETHDIIIKSTYQSNDSIKSSPRLSSIKRSNSLYHLANSKVSNKSTHQLYSKNNDCPLNAVVLRDLAYQSWRNRLVKSARIERMSNLRNEIDETKKEKEKLERMKSNEICFQAWKQSKHQLLIDTIKKRKAEELAQKKKLEEEQERKLNSEKAFNVWKAHKDESIIKQHRDYLSRQKREKESKETEQNEKQYLSQQAFEDWKAKKDAALKQSIQSKRKHQTEKEKQLEEAYRIKMEQAAEAYHQWELKKVASLENLVISIDHSNKTNRRPWRPPSKTISPNYAHRMY</sequence>
<dbReference type="GO" id="GO:0090307">
    <property type="term" value="P:mitotic spindle assembly"/>
    <property type="evidence" value="ECO:0007669"/>
    <property type="project" value="TreeGrafter"/>
</dbReference>
<feature type="region of interest" description="Disordered" evidence="1">
    <location>
        <begin position="78"/>
        <end position="97"/>
    </location>
</feature>
<name>A0A3Q0KPV0_SCHMA</name>
<dbReference type="PANTHER" id="PTHR14739">
    <property type="entry name" value="MICROTUBULE-ASSOCIATED PROTEIN 9"/>
    <property type="match status" value="1"/>
</dbReference>
<evidence type="ECO:0000256" key="1">
    <source>
        <dbReference type="SAM" id="MobiDB-lite"/>
    </source>
</evidence>
<dbReference type="PANTHER" id="PTHR14739:SF9">
    <property type="entry name" value="MICROTUBULE-ASSOCIATED PROTEIN 9"/>
    <property type="match status" value="1"/>
</dbReference>
<feature type="region of interest" description="Disordered" evidence="1">
    <location>
        <begin position="436"/>
        <end position="455"/>
    </location>
</feature>
<dbReference type="GO" id="GO:0000281">
    <property type="term" value="P:mitotic cytokinesis"/>
    <property type="evidence" value="ECO:0007669"/>
    <property type="project" value="InterPro"/>
</dbReference>
<organism evidence="2 3">
    <name type="scientific">Schistosoma mansoni</name>
    <name type="common">Blood fluke</name>
    <dbReference type="NCBI Taxonomy" id="6183"/>
    <lineage>
        <taxon>Eukaryota</taxon>
        <taxon>Metazoa</taxon>
        <taxon>Spiralia</taxon>
        <taxon>Lophotrochozoa</taxon>
        <taxon>Platyhelminthes</taxon>
        <taxon>Trematoda</taxon>
        <taxon>Digenea</taxon>
        <taxon>Strigeidida</taxon>
        <taxon>Schistosomatoidea</taxon>
        <taxon>Schistosomatidae</taxon>
        <taxon>Schistosoma</taxon>
    </lineage>
</organism>
<dbReference type="Proteomes" id="UP000008854">
    <property type="component" value="Unassembled WGS sequence"/>
</dbReference>
<dbReference type="GO" id="GO:1902412">
    <property type="term" value="P:regulation of mitotic cytokinesis"/>
    <property type="evidence" value="ECO:0007669"/>
    <property type="project" value="TreeGrafter"/>
</dbReference>
<dbReference type="WBParaSite" id="Smp_151820.1">
    <property type="protein sequence ID" value="Smp_151820.1"/>
    <property type="gene ID" value="Smp_151820"/>
</dbReference>
<evidence type="ECO:0000313" key="2">
    <source>
        <dbReference type="Proteomes" id="UP000008854"/>
    </source>
</evidence>
<dbReference type="InterPro" id="IPR026106">
    <property type="entry name" value="MAP9"/>
</dbReference>
<dbReference type="ExpressionAtlas" id="A0A3Q0KPV0">
    <property type="expression patterns" value="baseline"/>
</dbReference>
<evidence type="ECO:0000313" key="3">
    <source>
        <dbReference type="WBParaSite" id="Smp_151820.1"/>
    </source>
</evidence>
<protein>
    <submittedName>
        <fullName evidence="3">Putative microtubule-associated protein 9 (Aster-associated protein)</fullName>
    </submittedName>
</protein>
<dbReference type="InParanoid" id="A0A3Q0KPV0"/>
<feature type="compositionally biased region" description="Basic and acidic residues" evidence="1">
    <location>
        <begin position="436"/>
        <end position="452"/>
    </location>
</feature>
<keyword evidence="2" id="KW-1185">Reference proteome</keyword>
<feature type="region of interest" description="Disordered" evidence="1">
    <location>
        <begin position="527"/>
        <end position="550"/>
    </location>
</feature>